<evidence type="ECO:0000313" key="2">
    <source>
        <dbReference type="Proteomes" id="UP000315095"/>
    </source>
</evidence>
<keyword evidence="2" id="KW-1185">Reference proteome</keyword>
<sequence length="39" mass="4311">MLPCMRYAGATTSLNLPHDMKTVYIEYRTNPPSLASVPA</sequence>
<reference evidence="2" key="1">
    <citation type="submission" date="2017-01" db="EMBL/GenBank/DDBJ databases">
        <title>Komagataeibacter sp. MSKU9 whole genome sequencing project.</title>
        <authorList>
            <person name="Matsutani M."/>
            <person name="Naloka K."/>
            <person name="Theeragool G."/>
            <person name="Yakushi T."/>
            <person name="Matsushita K."/>
        </authorList>
    </citation>
    <scope>NUCLEOTIDE SEQUENCE [LARGE SCALE GENOMIC DNA]</scope>
    <source>
        <strain evidence="2">MSKU9</strain>
    </source>
</reference>
<gene>
    <name evidence="1" type="ORF">MSKU9_1248</name>
</gene>
<dbReference type="Proteomes" id="UP000315095">
    <property type="component" value="Unassembled WGS sequence"/>
</dbReference>
<dbReference type="EMBL" id="BDLU01000032">
    <property type="protein sequence ID" value="GCE83107.1"/>
    <property type="molecule type" value="Genomic_DNA"/>
</dbReference>
<proteinExistence type="predicted"/>
<name>A0A4P5NRP0_9PROT</name>
<organism evidence="1 2">
    <name type="scientific">Komagataeibacter diospyri</name>
    <dbReference type="NCBI Taxonomy" id="1932662"/>
    <lineage>
        <taxon>Bacteria</taxon>
        <taxon>Pseudomonadati</taxon>
        <taxon>Pseudomonadota</taxon>
        <taxon>Alphaproteobacteria</taxon>
        <taxon>Acetobacterales</taxon>
        <taxon>Acetobacteraceae</taxon>
        <taxon>Komagataeibacter</taxon>
    </lineage>
</organism>
<protein>
    <submittedName>
        <fullName evidence="1">Uncharacterized protein</fullName>
    </submittedName>
</protein>
<accession>A0A4P5NRP0</accession>
<evidence type="ECO:0000313" key="1">
    <source>
        <dbReference type="EMBL" id="GCE83107.1"/>
    </source>
</evidence>
<dbReference type="AlphaFoldDB" id="A0A4P5NRP0"/>
<comment type="caution">
    <text evidence="1">The sequence shown here is derived from an EMBL/GenBank/DDBJ whole genome shotgun (WGS) entry which is preliminary data.</text>
</comment>